<feature type="transmembrane region" description="Helical" evidence="7">
    <location>
        <begin position="263"/>
        <end position="282"/>
    </location>
</feature>
<feature type="transmembrane region" description="Helical" evidence="7">
    <location>
        <begin position="185"/>
        <end position="207"/>
    </location>
</feature>
<dbReference type="PATRIC" id="fig|888064.11.peg.1621"/>
<evidence type="ECO:0000313" key="9">
    <source>
        <dbReference type="EMBL" id="EFU73787.1"/>
    </source>
</evidence>
<proteinExistence type="inferred from homology"/>
<dbReference type="Proteomes" id="UP000010296">
    <property type="component" value="Unassembled WGS sequence"/>
</dbReference>
<dbReference type="InterPro" id="IPR035906">
    <property type="entry name" value="MetI-like_sf"/>
</dbReference>
<comment type="similarity">
    <text evidence="7">Belongs to the binding-protein-dependent transport system permease family.</text>
</comment>
<dbReference type="PANTHER" id="PTHR43744">
    <property type="entry name" value="ABC TRANSPORTER PERMEASE PROTEIN MG189-RELATED-RELATED"/>
    <property type="match status" value="1"/>
</dbReference>
<dbReference type="Pfam" id="PF00528">
    <property type="entry name" value="BPD_transp_1"/>
    <property type="match status" value="1"/>
</dbReference>
<dbReference type="RefSeq" id="WP_007208406.1">
    <property type="nucleotide sequence ID" value="NZ_GL622241.1"/>
</dbReference>
<dbReference type="CDD" id="cd06261">
    <property type="entry name" value="TM_PBP2"/>
    <property type="match status" value="1"/>
</dbReference>
<dbReference type="GO" id="GO:0005886">
    <property type="term" value="C:plasma membrane"/>
    <property type="evidence" value="ECO:0007669"/>
    <property type="project" value="UniProtKB-SubCell"/>
</dbReference>
<dbReference type="PROSITE" id="PS50928">
    <property type="entry name" value="ABC_TM1"/>
    <property type="match status" value="1"/>
</dbReference>
<accession>E6LGA0</accession>
<feature type="transmembrane region" description="Helical" evidence="7">
    <location>
        <begin position="112"/>
        <end position="134"/>
    </location>
</feature>
<dbReference type="InterPro" id="IPR000515">
    <property type="entry name" value="MetI-like"/>
</dbReference>
<comment type="subcellular location">
    <subcellularLocation>
        <location evidence="1 7">Cell membrane</location>
        <topology evidence="1 7">Multi-pass membrane protein</topology>
    </subcellularLocation>
</comment>
<dbReference type="EMBL" id="AEPV01000050">
    <property type="protein sequence ID" value="EFU73787.1"/>
    <property type="molecule type" value="Genomic_DNA"/>
</dbReference>
<dbReference type="PANTHER" id="PTHR43744:SF9">
    <property type="entry name" value="POLYGALACTURONAN_RHAMNOGALACTURONAN TRANSPORT SYSTEM PERMEASE PROTEIN YTCP"/>
    <property type="match status" value="1"/>
</dbReference>
<feature type="transmembrane region" description="Helical" evidence="7">
    <location>
        <begin position="12"/>
        <end position="34"/>
    </location>
</feature>
<dbReference type="Gene3D" id="1.10.3720.10">
    <property type="entry name" value="MetI-like"/>
    <property type="match status" value="1"/>
</dbReference>
<keyword evidence="10" id="KW-1185">Reference proteome</keyword>
<gene>
    <name evidence="9" type="primary">lplC2</name>
    <name evidence="9" type="ORF">HMPREF9088_1390</name>
</gene>
<feature type="transmembrane region" description="Helical" evidence="7">
    <location>
        <begin position="76"/>
        <end position="100"/>
    </location>
</feature>
<keyword evidence="6 7" id="KW-0472">Membrane</keyword>
<reference evidence="9 10" key="1">
    <citation type="submission" date="2010-12" db="EMBL/GenBank/DDBJ databases">
        <authorList>
            <person name="Muzny D."/>
            <person name="Qin X."/>
            <person name="Deng J."/>
            <person name="Jiang H."/>
            <person name="Liu Y."/>
            <person name="Qu J."/>
            <person name="Song X.-Z."/>
            <person name="Zhang L."/>
            <person name="Thornton R."/>
            <person name="Coyle M."/>
            <person name="Francisco L."/>
            <person name="Jackson L."/>
            <person name="Javaid M."/>
            <person name="Korchina V."/>
            <person name="Kovar C."/>
            <person name="Mata R."/>
            <person name="Mathew T."/>
            <person name="Ngo R."/>
            <person name="Nguyen L."/>
            <person name="Nguyen N."/>
            <person name="Okwuonu G."/>
            <person name="Ongeri F."/>
            <person name="Pham C."/>
            <person name="Simmons D."/>
            <person name="Wilczek-Boney K."/>
            <person name="Hale W."/>
            <person name="Jakkamsetti A."/>
            <person name="Pham P."/>
            <person name="Ruth R."/>
            <person name="San Lucas F."/>
            <person name="Warren J."/>
            <person name="Zhang J."/>
            <person name="Zhao Z."/>
            <person name="Zhou C."/>
            <person name="Zhu D."/>
            <person name="Lee S."/>
            <person name="Bess C."/>
            <person name="Blankenburg K."/>
            <person name="Forbes L."/>
            <person name="Fu Q."/>
            <person name="Gubbala S."/>
            <person name="Hirani K."/>
            <person name="Jayaseelan J.C."/>
            <person name="Lara F."/>
            <person name="Munidasa M."/>
            <person name="Palculict T."/>
            <person name="Patil S."/>
            <person name="Pu L.-L."/>
            <person name="Saada N."/>
            <person name="Tang L."/>
            <person name="Weissenberger G."/>
            <person name="Zhu Y."/>
            <person name="Hemphill L."/>
            <person name="Shang Y."/>
            <person name="Youmans B."/>
            <person name="Ayvaz T."/>
            <person name="Ross M."/>
            <person name="Santibanez J."/>
            <person name="Aqrawi P."/>
            <person name="Gross S."/>
            <person name="Joshi V."/>
            <person name="Fowler G."/>
            <person name="Nazareth L."/>
            <person name="Reid J."/>
            <person name="Worley K."/>
            <person name="Petrosino J."/>
            <person name="Highlander S."/>
            <person name="Gibbs R."/>
        </authorList>
    </citation>
    <scope>NUCLEOTIDE SEQUENCE [LARGE SCALE GENOMIC DNA]</scope>
    <source>
        <strain evidence="10">DSM 15952 / CCUG 50447 / LMG 22039 / TP 1.5</strain>
    </source>
</reference>
<evidence type="ECO:0000256" key="4">
    <source>
        <dbReference type="ARBA" id="ARBA00022692"/>
    </source>
</evidence>
<dbReference type="GO" id="GO:0055085">
    <property type="term" value="P:transmembrane transport"/>
    <property type="evidence" value="ECO:0007669"/>
    <property type="project" value="InterPro"/>
</dbReference>
<keyword evidence="3" id="KW-1003">Cell membrane</keyword>
<keyword evidence="2 7" id="KW-0813">Transport</keyword>
<sequence>MKKLKSKRKKNTAFDYVNMFLILLFSIIILYPFWNQIVVSFTAADASSSLGISLWPKKWSLDAYKYIFSYGNVGLAYWNTIVRTILGTLITVAVTVLAAYPLSRKDLPFKGLFMALFVIAMFVSGGMIPTYLLIKNIGLINTRWALILPGVLNIMYVIITRNFFTNISPEIEESATMDGASPFQVLMKIVLPLSKPIVVTVALWTAVGLWNEWFAAQIYVQDKSLQVLQTLVRSMIMDVDSTNLQAQVSGVGIQSSELLLANVRAATVMVSIGPIILVYPFAQKYFIQGLQLGAVKG</sequence>
<dbReference type="HOGENOM" id="CLU_016047_1_0_9"/>
<evidence type="ECO:0000313" key="10">
    <source>
        <dbReference type="Proteomes" id="UP000010296"/>
    </source>
</evidence>
<feature type="domain" description="ABC transmembrane type-1" evidence="8">
    <location>
        <begin position="77"/>
        <end position="270"/>
    </location>
</feature>
<dbReference type="eggNOG" id="COG0395">
    <property type="taxonomic scope" value="Bacteria"/>
</dbReference>
<protein>
    <submittedName>
        <fullName evidence="9">ABC transporter, permease protein</fullName>
    </submittedName>
</protein>
<organism evidence="9 10">
    <name type="scientific">Enterococcus italicus (strain DSM 15952 / CCUG 50447 / LMG 22039 / TP 1.5)</name>
    <dbReference type="NCBI Taxonomy" id="888064"/>
    <lineage>
        <taxon>Bacteria</taxon>
        <taxon>Bacillati</taxon>
        <taxon>Bacillota</taxon>
        <taxon>Bacilli</taxon>
        <taxon>Lactobacillales</taxon>
        <taxon>Enterococcaceae</taxon>
        <taxon>Enterococcus</taxon>
    </lineage>
</organism>
<evidence type="ECO:0000256" key="7">
    <source>
        <dbReference type="RuleBase" id="RU363032"/>
    </source>
</evidence>
<evidence type="ECO:0000256" key="6">
    <source>
        <dbReference type="ARBA" id="ARBA00023136"/>
    </source>
</evidence>
<comment type="caution">
    <text evidence="9">The sequence shown here is derived from an EMBL/GenBank/DDBJ whole genome shotgun (WGS) entry which is preliminary data.</text>
</comment>
<dbReference type="AlphaFoldDB" id="E6LGA0"/>
<feature type="transmembrane region" description="Helical" evidence="7">
    <location>
        <begin position="146"/>
        <end position="164"/>
    </location>
</feature>
<evidence type="ECO:0000256" key="1">
    <source>
        <dbReference type="ARBA" id="ARBA00004651"/>
    </source>
</evidence>
<evidence type="ECO:0000259" key="8">
    <source>
        <dbReference type="PROSITE" id="PS50928"/>
    </source>
</evidence>
<keyword evidence="5 7" id="KW-1133">Transmembrane helix</keyword>
<keyword evidence="4 7" id="KW-0812">Transmembrane</keyword>
<evidence type="ECO:0000256" key="3">
    <source>
        <dbReference type="ARBA" id="ARBA00022475"/>
    </source>
</evidence>
<dbReference type="OrthoDB" id="9810086at2"/>
<dbReference type="STRING" id="888064.HMPREF9088_1390"/>
<name>E6LGA0_ENTI1</name>
<dbReference type="SUPFAM" id="SSF161098">
    <property type="entry name" value="MetI-like"/>
    <property type="match status" value="1"/>
</dbReference>
<evidence type="ECO:0000256" key="2">
    <source>
        <dbReference type="ARBA" id="ARBA00022448"/>
    </source>
</evidence>
<evidence type="ECO:0000256" key="5">
    <source>
        <dbReference type="ARBA" id="ARBA00022989"/>
    </source>
</evidence>